<dbReference type="InterPro" id="IPR011335">
    <property type="entry name" value="Restrct_endonuc-II-like"/>
</dbReference>
<dbReference type="EMBL" id="RAWK01000248">
    <property type="protein sequence ID" value="RKH57185.1"/>
    <property type="molecule type" value="Genomic_DNA"/>
</dbReference>
<dbReference type="PANTHER" id="PTHR34107:SF4">
    <property type="entry name" value="SLL1222 PROTEIN"/>
    <property type="match status" value="1"/>
</dbReference>
<evidence type="ECO:0000259" key="1">
    <source>
        <dbReference type="Pfam" id="PF05685"/>
    </source>
</evidence>
<dbReference type="Gene3D" id="3.90.1570.10">
    <property type="entry name" value="tt1808, chain A"/>
    <property type="match status" value="1"/>
</dbReference>
<sequence length="183" mass="20342">MEPTARAEAFPSSSEGEVVAGKSYVSPRPAAPQALAKSVLAGELMSAFGRTGRRSGDWIFLIEPRLHLGADVLVPDLTGWRRERMQKLPSVAALTLAPEWVCEVLSPETHNLDRGRKLAAYARAGVRHVWLVDPAPHMRTLEVFRLQGPYYAYLAGYEDGRIVHAEPFEALPLELKVLWEDVE</sequence>
<keyword evidence="3" id="KW-1185">Reference proteome</keyword>
<feature type="domain" description="Putative restriction endonuclease" evidence="1">
    <location>
        <begin position="17"/>
        <end position="168"/>
    </location>
</feature>
<name>A0A3A8PTY0_9BACT</name>
<keyword evidence="2" id="KW-0540">Nuclease</keyword>
<dbReference type="Proteomes" id="UP000267003">
    <property type="component" value="Unassembled WGS sequence"/>
</dbReference>
<evidence type="ECO:0000313" key="3">
    <source>
        <dbReference type="Proteomes" id="UP000267003"/>
    </source>
</evidence>
<reference evidence="3" key="1">
    <citation type="submission" date="2018-09" db="EMBL/GenBank/DDBJ databases">
        <authorList>
            <person name="Livingstone P.G."/>
            <person name="Whitworth D.E."/>
        </authorList>
    </citation>
    <scope>NUCLEOTIDE SEQUENCE [LARGE SCALE GENOMIC DNA]</scope>
    <source>
        <strain evidence="3">AB050A</strain>
    </source>
</reference>
<dbReference type="GO" id="GO:0004519">
    <property type="term" value="F:endonuclease activity"/>
    <property type="evidence" value="ECO:0007669"/>
    <property type="project" value="UniProtKB-KW"/>
</dbReference>
<keyword evidence="2" id="KW-0378">Hydrolase</keyword>
<keyword evidence="2" id="KW-0255">Endonuclease</keyword>
<dbReference type="Pfam" id="PF05685">
    <property type="entry name" value="Uma2"/>
    <property type="match status" value="1"/>
</dbReference>
<dbReference type="SUPFAM" id="SSF52980">
    <property type="entry name" value="Restriction endonuclease-like"/>
    <property type="match status" value="1"/>
</dbReference>
<comment type="caution">
    <text evidence="2">The sequence shown here is derived from an EMBL/GenBank/DDBJ whole genome shotgun (WGS) entry which is preliminary data.</text>
</comment>
<dbReference type="OrthoDB" id="5518193at2"/>
<evidence type="ECO:0000313" key="2">
    <source>
        <dbReference type="EMBL" id="RKH57185.1"/>
    </source>
</evidence>
<dbReference type="AlphaFoldDB" id="A0A3A8PTY0"/>
<proteinExistence type="predicted"/>
<dbReference type="InterPro" id="IPR012296">
    <property type="entry name" value="Nuclease_put_TT1808"/>
</dbReference>
<dbReference type="PANTHER" id="PTHR34107">
    <property type="entry name" value="SLL0198 PROTEIN-RELATED"/>
    <property type="match status" value="1"/>
</dbReference>
<dbReference type="InterPro" id="IPR008538">
    <property type="entry name" value="Uma2"/>
</dbReference>
<dbReference type="RefSeq" id="WP_120559168.1">
    <property type="nucleotide sequence ID" value="NZ_RAWK01000248.1"/>
</dbReference>
<accession>A0A3A8PTY0</accession>
<organism evidence="2 3">
    <name type="scientific">Corallococcus aberystwythensis</name>
    <dbReference type="NCBI Taxonomy" id="2316722"/>
    <lineage>
        <taxon>Bacteria</taxon>
        <taxon>Pseudomonadati</taxon>
        <taxon>Myxococcota</taxon>
        <taxon>Myxococcia</taxon>
        <taxon>Myxococcales</taxon>
        <taxon>Cystobacterineae</taxon>
        <taxon>Myxococcaceae</taxon>
        <taxon>Corallococcus</taxon>
    </lineage>
</organism>
<gene>
    <name evidence="2" type="ORF">D7W81_31820</name>
</gene>
<dbReference type="CDD" id="cd06260">
    <property type="entry name" value="DUF820-like"/>
    <property type="match status" value="1"/>
</dbReference>
<protein>
    <submittedName>
        <fullName evidence="2">Uma2 family endonuclease</fullName>
    </submittedName>
</protein>